<organism evidence="4 5">
    <name type="scientific">Streptomyces daliensis</name>
    <dbReference type="NCBI Taxonomy" id="299421"/>
    <lineage>
        <taxon>Bacteria</taxon>
        <taxon>Bacillati</taxon>
        <taxon>Actinomycetota</taxon>
        <taxon>Actinomycetes</taxon>
        <taxon>Kitasatosporales</taxon>
        <taxon>Streptomycetaceae</taxon>
        <taxon>Streptomyces</taxon>
    </lineage>
</organism>
<keyword evidence="4" id="KW-0378">Hydrolase</keyword>
<protein>
    <submittedName>
        <fullName evidence="4">Alpha/beta fold hydrolase</fullName>
    </submittedName>
</protein>
<dbReference type="AlphaFoldDB" id="A0A8T4J2M9"/>
<dbReference type="Pfam" id="PF12697">
    <property type="entry name" value="Abhydrolase_6"/>
    <property type="match status" value="1"/>
</dbReference>
<keyword evidence="1" id="KW-0560">Oxidoreductase</keyword>
<accession>A0A8T4J2M9</accession>
<dbReference type="PRINTS" id="PR00111">
    <property type="entry name" value="ABHYDROLASE"/>
</dbReference>
<dbReference type="Gene3D" id="3.40.50.1820">
    <property type="entry name" value="alpha/beta hydrolase"/>
    <property type="match status" value="1"/>
</dbReference>
<evidence type="ECO:0000313" key="4">
    <source>
        <dbReference type="EMBL" id="MBR7675814.1"/>
    </source>
</evidence>
<dbReference type="PANTHER" id="PTHR43433:SF5">
    <property type="entry name" value="AB HYDROLASE-1 DOMAIN-CONTAINING PROTEIN"/>
    <property type="match status" value="1"/>
</dbReference>
<dbReference type="PRINTS" id="PR00412">
    <property type="entry name" value="EPOXHYDRLASE"/>
</dbReference>
<dbReference type="InterPro" id="IPR050471">
    <property type="entry name" value="AB_hydrolase"/>
</dbReference>
<proteinExistence type="predicted"/>
<evidence type="ECO:0000259" key="3">
    <source>
        <dbReference type="Pfam" id="PF12697"/>
    </source>
</evidence>
<comment type="caution">
    <text evidence="4">The sequence shown here is derived from an EMBL/GenBank/DDBJ whole genome shotgun (WGS) entry which is preliminary data.</text>
</comment>
<feature type="region of interest" description="Disordered" evidence="2">
    <location>
        <begin position="308"/>
        <end position="351"/>
    </location>
</feature>
<sequence length="351" mass="36108">MARLTQAARLPEGRYAHPAPARELTVTSPDGSKLHVEVHGRADDPAVVLAHGWTCSTLFWAPVIRRLTADGHRVVVYDQRGHGRSPAATTYAYSPASLADDLCAVLDAALEPGERAVIGGHSMGGMTIMAAAGRRQLTERAAALMLCSTGSARLLGESRILPFRSLRARSVGHRLLLGSRAPLGPVTPLTKRALKYGTLGPGASAEQTEVVARIVHACPSGVRAAWGAVLADLDLSAKISGLAAPTAVVVGTADRLTPVVHARELCDALPDCVGMHELTGLGHMTPTEAPEAVSDVLSGLVRDHLVGGADEDAGADGTAGAAGTEGAGANGKGATAKKANAKAKKDREARA</sequence>
<dbReference type="GO" id="GO:0004601">
    <property type="term" value="F:peroxidase activity"/>
    <property type="evidence" value="ECO:0007669"/>
    <property type="project" value="UniProtKB-KW"/>
</dbReference>
<dbReference type="Proteomes" id="UP000675554">
    <property type="component" value="Unassembled WGS sequence"/>
</dbReference>
<dbReference type="EMBL" id="JAGSMN010000535">
    <property type="protein sequence ID" value="MBR7675814.1"/>
    <property type="molecule type" value="Genomic_DNA"/>
</dbReference>
<dbReference type="InterPro" id="IPR000639">
    <property type="entry name" value="Epox_hydrolase-like"/>
</dbReference>
<keyword evidence="1" id="KW-0575">Peroxidase</keyword>
<dbReference type="InterPro" id="IPR029058">
    <property type="entry name" value="AB_hydrolase_fold"/>
</dbReference>
<feature type="domain" description="AB hydrolase-1" evidence="3">
    <location>
        <begin position="47"/>
        <end position="295"/>
    </location>
</feature>
<evidence type="ECO:0000256" key="2">
    <source>
        <dbReference type="SAM" id="MobiDB-lite"/>
    </source>
</evidence>
<dbReference type="InterPro" id="IPR000073">
    <property type="entry name" value="AB_hydrolase_1"/>
</dbReference>
<evidence type="ECO:0000256" key="1">
    <source>
        <dbReference type="ARBA" id="ARBA00022559"/>
    </source>
</evidence>
<keyword evidence="5" id="KW-1185">Reference proteome</keyword>
<gene>
    <name evidence="4" type="ORF">KDA82_22920</name>
</gene>
<reference evidence="4" key="1">
    <citation type="submission" date="2021-04" db="EMBL/GenBank/DDBJ databases">
        <title>Sequencing of actinobacteria type strains.</title>
        <authorList>
            <person name="Nguyen G.-S."/>
            <person name="Wentzel A."/>
        </authorList>
    </citation>
    <scope>NUCLEOTIDE SEQUENCE</scope>
    <source>
        <strain evidence="4">DSM 42095</strain>
    </source>
</reference>
<name>A0A8T4J2M9_9ACTN</name>
<dbReference type="GO" id="GO:0016787">
    <property type="term" value="F:hydrolase activity"/>
    <property type="evidence" value="ECO:0007669"/>
    <property type="project" value="UniProtKB-KW"/>
</dbReference>
<dbReference type="SUPFAM" id="SSF53474">
    <property type="entry name" value="alpha/beta-Hydrolases"/>
    <property type="match status" value="1"/>
</dbReference>
<evidence type="ECO:0000313" key="5">
    <source>
        <dbReference type="Proteomes" id="UP000675554"/>
    </source>
</evidence>
<dbReference type="PANTHER" id="PTHR43433">
    <property type="entry name" value="HYDROLASE, ALPHA/BETA FOLD FAMILY PROTEIN"/>
    <property type="match status" value="1"/>
</dbReference>